<feature type="transmembrane region" description="Helical" evidence="6">
    <location>
        <begin position="409"/>
        <end position="432"/>
    </location>
</feature>
<dbReference type="Proteomes" id="UP000655523">
    <property type="component" value="Unassembled WGS sequence"/>
</dbReference>
<evidence type="ECO:0000256" key="1">
    <source>
        <dbReference type="ARBA" id="ARBA00004141"/>
    </source>
</evidence>
<feature type="transmembrane region" description="Helical" evidence="6">
    <location>
        <begin position="120"/>
        <end position="144"/>
    </location>
</feature>
<dbReference type="InterPro" id="IPR036259">
    <property type="entry name" value="MFS_trans_sf"/>
</dbReference>
<feature type="transmembrane region" description="Helical" evidence="6">
    <location>
        <begin position="379"/>
        <end position="403"/>
    </location>
</feature>
<dbReference type="GO" id="GO:0016020">
    <property type="term" value="C:membrane"/>
    <property type="evidence" value="ECO:0007669"/>
    <property type="project" value="UniProtKB-SubCell"/>
</dbReference>
<evidence type="ECO:0000256" key="5">
    <source>
        <dbReference type="ARBA" id="ARBA00023136"/>
    </source>
</evidence>
<dbReference type="InterPro" id="IPR011701">
    <property type="entry name" value="MFS"/>
</dbReference>
<feature type="transmembrane region" description="Helical" evidence="6">
    <location>
        <begin position="321"/>
        <end position="341"/>
    </location>
</feature>
<name>A0A972NTQ3_9BURK</name>
<dbReference type="InterPro" id="IPR020846">
    <property type="entry name" value="MFS_dom"/>
</dbReference>
<feature type="transmembrane region" description="Helical" evidence="6">
    <location>
        <begin position="188"/>
        <end position="210"/>
    </location>
</feature>
<dbReference type="CDD" id="cd17319">
    <property type="entry name" value="MFS_ExuT_GudP_like"/>
    <property type="match status" value="1"/>
</dbReference>
<feature type="transmembrane region" description="Helical" evidence="6">
    <location>
        <begin position="63"/>
        <end position="83"/>
    </location>
</feature>
<evidence type="ECO:0000256" key="6">
    <source>
        <dbReference type="SAM" id="Phobius"/>
    </source>
</evidence>
<feature type="transmembrane region" description="Helical" evidence="6">
    <location>
        <begin position="288"/>
        <end position="309"/>
    </location>
</feature>
<dbReference type="PANTHER" id="PTHR43791:SF36">
    <property type="entry name" value="TRANSPORTER, PUTATIVE (AFU_ORTHOLOGUE AFUA_6G08340)-RELATED"/>
    <property type="match status" value="1"/>
</dbReference>
<accession>A0A972NTQ3</accession>
<proteinExistence type="predicted"/>
<evidence type="ECO:0000259" key="7">
    <source>
        <dbReference type="PROSITE" id="PS50850"/>
    </source>
</evidence>
<feature type="transmembrane region" description="Helical" evidence="6">
    <location>
        <begin position="25"/>
        <end position="43"/>
    </location>
</feature>
<evidence type="ECO:0000313" key="9">
    <source>
        <dbReference type="Proteomes" id="UP000655523"/>
    </source>
</evidence>
<dbReference type="Gene3D" id="1.20.1250.20">
    <property type="entry name" value="MFS general substrate transporter like domains"/>
    <property type="match status" value="2"/>
</dbReference>
<comment type="caution">
    <text evidence="8">The sequence shown here is derived from an EMBL/GenBank/DDBJ whole genome shotgun (WGS) entry which is preliminary data.</text>
</comment>
<dbReference type="SUPFAM" id="SSF103473">
    <property type="entry name" value="MFS general substrate transporter"/>
    <property type="match status" value="1"/>
</dbReference>
<protein>
    <submittedName>
        <fullName evidence="8">MFS transporter</fullName>
    </submittedName>
</protein>
<keyword evidence="9" id="KW-1185">Reference proteome</keyword>
<dbReference type="EMBL" id="WOEZ01000153">
    <property type="protein sequence ID" value="NPT58234.1"/>
    <property type="molecule type" value="Genomic_DNA"/>
</dbReference>
<feature type="transmembrane region" description="Helical" evidence="6">
    <location>
        <begin position="95"/>
        <end position="114"/>
    </location>
</feature>
<dbReference type="AlphaFoldDB" id="A0A972NTQ3"/>
<organism evidence="8 9">
    <name type="scientific">Paraburkholderia elongata</name>
    <dbReference type="NCBI Taxonomy" id="2675747"/>
    <lineage>
        <taxon>Bacteria</taxon>
        <taxon>Pseudomonadati</taxon>
        <taxon>Pseudomonadota</taxon>
        <taxon>Betaproteobacteria</taxon>
        <taxon>Burkholderiales</taxon>
        <taxon>Burkholderiaceae</taxon>
        <taxon>Paraburkholderia</taxon>
    </lineage>
</organism>
<feature type="domain" description="Major facilitator superfamily (MFS) profile" evidence="7">
    <location>
        <begin position="29"/>
        <end position="436"/>
    </location>
</feature>
<dbReference type="RefSeq" id="WP_172170524.1">
    <property type="nucleotide sequence ID" value="NZ_WOEZ01000153.1"/>
</dbReference>
<dbReference type="FunFam" id="1.20.1250.20:FF:000018">
    <property type="entry name" value="MFS transporter permease"/>
    <property type="match status" value="1"/>
</dbReference>
<keyword evidence="4 6" id="KW-1133">Transmembrane helix</keyword>
<dbReference type="Pfam" id="PF07690">
    <property type="entry name" value="MFS_1"/>
    <property type="match status" value="1"/>
</dbReference>
<evidence type="ECO:0000256" key="3">
    <source>
        <dbReference type="ARBA" id="ARBA00022692"/>
    </source>
</evidence>
<keyword evidence="3 6" id="KW-0812">Transmembrane</keyword>
<gene>
    <name evidence="8" type="ORF">GNZ13_27630</name>
</gene>
<feature type="transmembrane region" description="Helical" evidence="6">
    <location>
        <begin position="255"/>
        <end position="276"/>
    </location>
</feature>
<keyword evidence="2" id="KW-0813">Transport</keyword>
<keyword evidence="5 6" id="KW-0472">Membrane</keyword>
<sequence length="438" mass="47960">METSAYMDQAAELADVTRNRLYRKLILRLAPFLFLAYGINQLNRFNISFAKLQFMKDLALSDFSFALGAGLFFIGYVIFEVPSSLYLQKVGARATFIRIMVLWGLLSALTAFVHTPTQFYLVRFLLGAAEAGFMPGVILYLTYWFPASRRARITSLFYLAATASGVIGGPISGLILKYSEAWGLMSSWQWLFVVEGVPTVTLGIFAYYYLQDYPKDAKWLTSEEKALLLQDLKEDHGSANHNAVGLRDVVKLPRIYAFGLAYFGVVAANNTLAIWAPTLIKDSGIHDVFAIGILSAIPYIVGAIGMLTIAGHSDKKRERRWHFAVPFALTAIGFSLIGLFYSNIYGTVVLLSLASIGIFTAFAIFWTMPTQYLSASAKAAGIGYISTIGMLGGFFSPIILGYVKTVSGTFVGGFVAMAAISAISILLILVAAPKSPRK</sequence>
<reference evidence="8 9" key="1">
    <citation type="submission" date="2019-11" db="EMBL/GenBank/DDBJ databases">
        <title>Metabolism of dissolved organic matter in forest soils.</title>
        <authorList>
            <person name="Cyle K.T."/>
            <person name="Wilhelm R.C."/>
            <person name="Martinez C.E."/>
        </authorList>
    </citation>
    <scope>NUCLEOTIDE SEQUENCE [LARGE SCALE GENOMIC DNA]</scope>
    <source>
        <strain evidence="8 9">5N</strain>
    </source>
</reference>
<feature type="transmembrane region" description="Helical" evidence="6">
    <location>
        <begin position="347"/>
        <end position="367"/>
    </location>
</feature>
<evidence type="ECO:0000256" key="2">
    <source>
        <dbReference type="ARBA" id="ARBA00022448"/>
    </source>
</evidence>
<evidence type="ECO:0000256" key="4">
    <source>
        <dbReference type="ARBA" id="ARBA00022989"/>
    </source>
</evidence>
<comment type="subcellular location">
    <subcellularLocation>
        <location evidence="1">Membrane</location>
        <topology evidence="1">Multi-pass membrane protein</topology>
    </subcellularLocation>
</comment>
<dbReference type="PANTHER" id="PTHR43791">
    <property type="entry name" value="PERMEASE-RELATED"/>
    <property type="match status" value="1"/>
</dbReference>
<evidence type="ECO:0000313" key="8">
    <source>
        <dbReference type="EMBL" id="NPT58234.1"/>
    </source>
</evidence>
<dbReference type="PROSITE" id="PS50850">
    <property type="entry name" value="MFS"/>
    <property type="match status" value="1"/>
</dbReference>
<feature type="transmembrane region" description="Helical" evidence="6">
    <location>
        <begin position="156"/>
        <end position="176"/>
    </location>
</feature>
<dbReference type="GO" id="GO:0022857">
    <property type="term" value="F:transmembrane transporter activity"/>
    <property type="evidence" value="ECO:0007669"/>
    <property type="project" value="InterPro"/>
</dbReference>